<dbReference type="EMBL" id="JARXIC010000109">
    <property type="protein sequence ID" value="MDQ8196457.1"/>
    <property type="molecule type" value="Genomic_DNA"/>
</dbReference>
<evidence type="ECO:0000313" key="2">
    <source>
        <dbReference type="Proteomes" id="UP001243717"/>
    </source>
</evidence>
<dbReference type="RefSeq" id="WP_308986890.1">
    <property type="nucleotide sequence ID" value="NZ_JARXIC010000109.1"/>
</dbReference>
<feature type="non-terminal residue" evidence="1">
    <location>
        <position position="1"/>
    </location>
</feature>
<organism evidence="1 2">
    <name type="scientific">Thalassobacterium sedimentorum</name>
    <dbReference type="NCBI Taxonomy" id="3041258"/>
    <lineage>
        <taxon>Bacteria</taxon>
        <taxon>Pseudomonadati</taxon>
        <taxon>Verrucomicrobiota</taxon>
        <taxon>Opitutia</taxon>
        <taxon>Puniceicoccales</taxon>
        <taxon>Coraliomargaritaceae</taxon>
        <taxon>Thalassobacterium</taxon>
    </lineage>
</organism>
<accession>A0ABU1ANT7</accession>
<evidence type="ECO:0000313" key="1">
    <source>
        <dbReference type="EMBL" id="MDQ8196457.1"/>
    </source>
</evidence>
<proteinExistence type="predicted"/>
<protein>
    <submittedName>
        <fullName evidence="1">Uncharacterized protein</fullName>
    </submittedName>
</protein>
<keyword evidence="2" id="KW-1185">Reference proteome</keyword>
<dbReference type="Proteomes" id="UP001243717">
    <property type="component" value="Unassembled WGS sequence"/>
</dbReference>
<sequence length="169" mass="18303">NRADKAVVGLENAPPAFGHVRNSCIRFHTGTMMRVLAAILTLWACPLWANLEVSLSSSGESSPNKSLVVLSAKNTFSQPIRSAKAWVFAMDAEGRVVGQKSAWIIRPSNTGIDSTDYGLDADQEAEFNIVLDTERSMVSSKVTFTKIILADGTSVDPQMYVVSSPKNEP</sequence>
<name>A0ABU1ANT7_9BACT</name>
<reference evidence="1 2" key="1">
    <citation type="submission" date="2023-04" db="EMBL/GenBank/DDBJ databases">
        <title>A novel bacteria isolated from coastal sediment.</title>
        <authorList>
            <person name="Liu X.-J."/>
            <person name="Du Z.-J."/>
        </authorList>
    </citation>
    <scope>NUCLEOTIDE SEQUENCE [LARGE SCALE GENOMIC DNA]</scope>
    <source>
        <strain evidence="1 2">SDUM461004</strain>
    </source>
</reference>
<comment type="caution">
    <text evidence="1">The sequence shown here is derived from an EMBL/GenBank/DDBJ whole genome shotgun (WGS) entry which is preliminary data.</text>
</comment>
<gene>
    <name evidence="1" type="ORF">QEH59_18655</name>
</gene>